<name>A0A518I2S5_9BACT</name>
<dbReference type="RefSeq" id="WP_145391407.1">
    <property type="nucleotide sequence ID" value="NZ_CP037423.1"/>
</dbReference>
<dbReference type="Proteomes" id="UP000319004">
    <property type="component" value="Chromosome"/>
</dbReference>
<keyword evidence="2" id="KW-1185">Reference proteome</keyword>
<sequence length="259" mass="28988">MIKEYRLEFISKKPASLKSAWQELLVDGVLTNSLGILTGVFPADSPQLQRVLALYERDKETLNVRMESSCRAVYDGNDFASHALFKLFPQDAQLIQHEQRMPLYCEECGRGIGCERARSLSLDSDTISPTCLIAITTEGDLLLRDDLVEEIKRVDSLDEVQFDAVDAPSSSKKWRSVVQAPVALRVGARNGFCQRCGGAIKSDALPEIDETYSSQIMRNFMLSPDRPRLPCFSKALADWLVESSACVTWDQFKPIKTMG</sequence>
<organism evidence="1 2">
    <name type="scientific">Stieleria neptunia</name>
    <dbReference type="NCBI Taxonomy" id="2527979"/>
    <lineage>
        <taxon>Bacteria</taxon>
        <taxon>Pseudomonadati</taxon>
        <taxon>Planctomycetota</taxon>
        <taxon>Planctomycetia</taxon>
        <taxon>Pirellulales</taxon>
        <taxon>Pirellulaceae</taxon>
        <taxon>Stieleria</taxon>
    </lineage>
</organism>
<accession>A0A518I2S5</accession>
<dbReference type="EMBL" id="CP037423">
    <property type="protein sequence ID" value="QDV47327.1"/>
    <property type="molecule type" value="Genomic_DNA"/>
</dbReference>
<protein>
    <submittedName>
        <fullName evidence="1">Uncharacterized protein</fullName>
    </submittedName>
</protein>
<proteinExistence type="predicted"/>
<gene>
    <name evidence="1" type="ORF">Enr13x_72360</name>
</gene>
<dbReference type="KEGG" id="snep:Enr13x_72360"/>
<evidence type="ECO:0000313" key="1">
    <source>
        <dbReference type="EMBL" id="QDV47327.1"/>
    </source>
</evidence>
<evidence type="ECO:0000313" key="2">
    <source>
        <dbReference type="Proteomes" id="UP000319004"/>
    </source>
</evidence>
<reference evidence="1 2" key="1">
    <citation type="submission" date="2019-03" db="EMBL/GenBank/DDBJ databases">
        <title>Deep-cultivation of Planctomycetes and their phenomic and genomic characterization uncovers novel biology.</title>
        <authorList>
            <person name="Wiegand S."/>
            <person name="Jogler M."/>
            <person name="Boedeker C."/>
            <person name="Pinto D."/>
            <person name="Vollmers J."/>
            <person name="Rivas-Marin E."/>
            <person name="Kohn T."/>
            <person name="Peeters S.H."/>
            <person name="Heuer A."/>
            <person name="Rast P."/>
            <person name="Oberbeckmann S."/>
            <person name="Bunk B."/>
            <person name="Jeske O."/>
            <person name="Meyerdierks A."/>
            <person name="Storesund J.E."/>
            <person name="Kallscheuer N."/>
            <person name="Luecker S."/>
            <person name="Lage O.M."/>
            <person name="Pohl T."/>
            <person name="Merkel B.J."/>
            <person name="Hornburger P."/>
            <person name="Mueller R.-W."/>
            <person name="Bruemmer F."/>
            <person name="Labrenz M."/>
            <person name="Spormann A.M."/>
            <person name="Op den Camp H."/>
            <person name="Overmann J."/>
            <person name="Amann R."/>
            <person name="Jetten M.S.M."/>
            <person name="Mascher T."/>
            <person name="Medema M.H."/>
            <person name="Devos D.P."/>
            <person name="Kaster A.-K."/>
            <person name="Ovreas L."/>
            <person name="Rohde M."/>
            <person name="Galperin M.Y."/>
            <person name="Jogler C."/>
        </authorList>
    </citation>
    <scope>NUCLEOTIDE SEQUENCE [LARGE SCALE GENOMIC DNA]</scope>
    <source>
        <strain evidence="1 2">Enr13</strain>
    </source>
</reference>
<dbReference type="AlphaFoldDB" id="A0A518I2S5"/>